<evidence type="ECO:0000256" key="5">
    <source>
        <dbReference type="RuleBase" id="RU003651"/>
    </source>
</evidence>
<evidence type="ECO:0000256" key="3">
    <source>
        <dbReference type="ARBA" id="ARBA00022741"/>
    </source>
</evidence>
<dbReference type="InterPro" id="IPR003960">
    <property type="entry name" value="ATPase_AAA_CS"/>
</dbReference>
<dbReference type="GO" id="GO:0005737">
    <property type="term" value="C:cytoplasm"/>
    <property type="evidence" value="ECO:0007669"/>
    <property type="project" value="UniProtKB-ARBA"/>
</dbReference>
<gene>
    <name evidence="9" type="ORF">IMF26_04070</name>
</gene>
<comment type="similarity">
    <text evidence="1">Belongs to the AAA ATPase family. CDC48 subfamily.</text>
</comment>
<keyword evidence="4 5" id="KW-0067">ATP-binding</keyword>
<evidence type="ECO:0000256" key="4">
    <source>
        <dbReference type="ARBA" id="ARBA00022840"/>
    </source>
</evidence>
<sequence>MERLYVTLRVVEANTRDVGRGIVRMDPDDFHKIGAAVGDVVQICGKGKTVARVMPAYSEDRGKSIIQMDGILRRNSQVSLDDQVTVHKVECREALKVKLQSLTLSPGTLQERDVAYMSKHLVGLPVMEGNVVRVNLFGIRRQDFSVVSVSPPGVVIVGPQTHVEIDEVLTKPRPPKVSYEDIGGLRREIRKIREMIELPLKFPQVFERLGIDPPKGVLLYGPPGCGKTLIAKAVASETEAYFLHISGPEIMGKFYGESEARLRAIFEEARANTPAIIFIDEIDAIAPKREEMGVEKQVERRVVAQLLSLMDGLEPRGDVIVIAATNLQNSLDPALRRPGRFDREIMISVPDQPSRLEILQIHTRDMPLAKDVDLDEISRITHGFVGADLEALCREAAMNAVRRILPDVGFRLDEIRYDVLQNLEVTMDDFLAAMKEIEPSAIREIFAEVPNVTWEDVGGLESVKQTLKETVEWPLKYPELFLKSGIKPPKGILLYGAPGTGKTLVAKALANESGVNFISVKGPELLSKYVGESERAVREVFRKAKQVSPCILFFDEFDSLVPQRGRSGCSDAVDRVISQFLTEMDGIEELRGVIVLAATNRPDLIDPAILRPGRFDKRLQFPLPDRKAREMIFRVHTRGKPVDDDVDYRALAEATEGWNGSEIAALCREAGMAAIRDFLRNKSQTLDLKIGRKHFEEAKSAVMGWRREK</sequence>
<dbReference type="InterPro" id="IPR009010">
    <property type="entry name" value="Asp_de-COase-like_dom_sf"/>
</dbReference>
<name>A0AAT9LHC7_9FIRM</name>
<dbReference type="SMART" id="SM01072">
    <property type="entry name" value="CDC48_2"/>
    <property type="match status" value="1"/>
</dbReference>
<dbReference type="Gene3D" id="2.40.40.20">
    <property type="match status" value="1"/>
</dbReference>
<dbReference type="FunFam" id="3.40.50.300:FF:000012">
    <property type="entry name" value="Transitional endoplasmic reticulum ATPase"/>
    <property type="match status" value="1"/>
</dbReference>
<dbReference type="Pfam" id="PF17862">
    <property type="entry name" value="AAA_lid_3"/>
    <property type="match status" value="2"/>
</dbReference>
<dbReference type="InterPro" id="IPR003338">
    <property type="entry name" value="CDC4_N-term_subdom"/>
</dbReference>
<organism evidence="9">
    <name type="scientific">Candidatus Fermentithermobacillus carboniphilus</name>
    <dbReference type="NCBI Taxonomy" id="3085328"/>
    <lineage>
        <taxon>Bacteria</taxon>
        <taxon>Bacillati</taxon>
        <taxon>Bacillota</taxon>
        <taxon>Candidatus Fermentithermobacillia</taxon>
        <taxon>Candidatus Fermentithermobacillales</taxon>
        <taxon>Candidatus Fermentithermobacillaceae</taxon>
        <taxon>Candidatus Fermentithermobacillus</taxon>
    </lineage>
</organism>
<accession>A0AAT9LHC7</accession>
<dbReference type="GO" id="GO:0016887">
    <property type="term" value="F:ATP hydrolysis activity"/>
    <property type="evidence" value="ECO:0007669"/>
    <property type="project" value="InterPro"/>
</dbReference>
<dbReference type="NCBIfam" id="TIGR01243">
    <property type="entry name" value="CDC48"/>
    <property type="match status" value="1"/>
</dbReference>
<dbReference type="InterPro" id="IPR005938">
    <property type="entry name" value="AAA_ATPase_CDC48"/>
</dbReference>
<dbReference type="InterPro" id="IPR050168">
    <property type="entry name" value="AAA_ATPase_domain"/>
</dbReference>
<dbReference type="SUPFAM" id="SSF54585">
    <property type="entry name" value="Cdc48 domain 2-like"/>
    <property type="match status" value="1"/>
</dbReference>
<reference evidence="9" key="1">
    <citation type="submission" date="2020-10" db="EMBL/GenBank/DDBJ databases">
        <authorList>
            <person name="Kadnikov V."/>
            <person name="Beletsky A.V."/>
            <person name="Mardanov A.V."/>
            <person name="Karnachuk O.V."/>
            <person name="Ravin N.V."/>
        </authorList>
    </citation>
    <scope>NUCLEOTIDE SEQUENCE</scope>
    <source>
        <strain evidence="9">Bu02</strain>
    </source>
</reference>
<dbReference type="FunFam" id="1.10.8.60:FF:000057">
    <property type="entry name" value="AAA family ATPase, CDC48 subfamily"/>
    <property type="match status" value="1"/>
</dbReference>
<evidence type="ECO:0000313" key="9">
    <source>
        <dbReference type="EMBL" id="QUL99240.1"/>
    </source>
</evidence>
<feature type="domain" description="CDC48" evidence="7">
    <location>
        <begin position="108"/>
        <end position="172"/>
    </location>
</feature>
<dbReference type="PANTHER" id="PTHR23077:SF171">
    <property type="entry name" value="NUCLEAR VALOSIN-CONTAINING PROTEIN-LIKE"/>
    <property type="match status" value="1"/>
</dbReference>
<dbReference type="InterPro" id="IPR027417">
    <property type="entry name" value="P-loop_NTPase"/>
</dbReference>
<evidence type="ECO:0000259" key="8">
    <source>
        <dbReference type="SMART" id="SM01073"/>
    </source>
</evidence>
<evidence type="ECO:0000259" key="7">
    <source>
        <dbReference type="SMART" id="SM01072"/>
    </source>
</evidence>
<dbReference type="InterPro" id="IPR029067">
    <property type="entry name" value="CDC48_domain_2-like_sf"/>
</dbReference>
<keyword evidence="3 5" id="KW-0547">Nucleotide-binding</keyword>
<dbReference type="SUPFAM" id="SSF50692">
    <property type="entry name" value="ADC-like"/>
    <property type="match status" value="1"/>
</dbReference>
<dbReference type="InterPro" id="IPR041569">
    <property type="entry name" value="AAA_lid_3"/>
</dbReference>
<dbReference type="InterPro" id="IPR003593">
    <property type="entry name" value="AAA+_ATPase"/>
</dbReference>
<dbReference type="KEGG" id="fcz:IMF26_04070"/>
<feature type="domain" description="CDC48 N-terminal subdomain" evidence="8">
    <location>
        <begin position="7"/>
        <end position="91"/>
    </location>
</feature>
<dbReference type="FunFam" id="3.40.50.300:FF:000018">
    <property type="entry name" value="Cell division control 48"/>
    <property type="match status" value="1"/>
</dbReference>
<dbReference type="InterPro" id="IPR004201">
    <property type="entry name" value="Cdc48_dom2"/>
</dbReference>
<dbReference type="PANTHER" id="PTHR23077">
    <property type="entry name" value="AAA-FAMILY ATPASE"/>
    <property type="match status" value="1"/>
</dbReference>
<dbReference type="FunFam" id="2.40.40.20:FF:000007">
    <property type="entry name" value="AAA family ATPase"/>
    <property type="match status" value="1"/>
</dbReference>
<dbReference type="Pfam" id="PF02359">
    <property type="entry name" value="CDC48_N"/>
    <property type="match status" value="1"/>
</dbReference>
<dbReference type="SUPFAM" id="SSF52540">
    <property type="entry name" value="P-loop containing nucleoside triphosphate hydrolases"/>
    <property type="match status" value="2"/>
</dbReference>
<dbReference type="EMBL" id="CP062796">
    <property type="protein sequence ID" value="QUL99240.1"/>
    <property type="molecule type" value="Genomic_DNA"/>
</dbReference>
<dbReference type="Gene3D" id="3.40.50.300">
    <property type="entry name" value="P-loop containing nucleotide triphosphate hydrolases"/>
    <property type="match status" value="2"/>
</dbReference>
<dbReference type="CDD" id="cd19511">
    <property type="entry name" value="RecA-like_CDC48_r2-like"/>
    <property type="match status" value="1"/>
</dbReference>
<dbReference type="AlphaFoldDB" id="A0AAT9LHC7"/>
<keyword evidence="2" id="KW-0677">Repeat</keyword>
<dbReference type="Gene3D" id="1.10.8.60">
    <property type="match status" value="2"/>
</dbReference>
<evidence type="ECO:0000256" key="1">
    <source>
        <dbReference type="ARBA" id="ARBA00009833"/>
    </source>
</evidence>
<dbReference type="SMART" id="SM01073">
    <property type="entry name" value="CDC48_N"/>
    <property type="match status" value="1"/>
</dbReference>
<dbReference type="SMART" id="SM00382">
    <property type="entry name" value="AAA"/>
    <property type="match status" value="2"/>
</dbReference>
<dbReference type="Pfam" id="PF00004">
    <property type="entry name" value="AAA"/>
    <property type="match status" value="2"/>
</dbReference>
<reference evidence="9" key="2">
    <citation type="journal article" date="2023" name="Biology">
        <title>Prokaryotic Life Associated with Coal-Fire Gas Vents Revealed by Metagenomics.</title>
        <authorList>
            <person name="Kadnikov V.V."/>
            <person name="Mardanov A.V."/>
            <person name="Beletsky A.V."/>
            <person name="Karnachuk O.V."/>
            <person name="Ravin N.V."/>
        </authorList>
    </citation>
    <scope>NUCLEOTIDE SEQUENCE</scope>
    <source>
        <strain evidence="9">Bu02</strain>
    </source>
</reference>
<proteinExistence type="inferred from homology"/>
<dbReference type="GO" id="GO:0005524">
    <property type="term" value="F:ATP binding"/>
    <property type="evidence" value="ECO:0007669"/>
    <property type="project" value="UniProtKB-KW"/>
</dbReference>
<dbReference type="InterPro" id="IPR003959">
    <property type="entry name" value="ATPase_AAA_core"/>
</dbReference>
<dbReference type="FunFam" id="1.10.8.60:FF:000178">
    <property type="entry name" value="CDC48/VCP homolog, AAA superfamily"/>
    <property type="match status" value="1"/>
</dbReference>
<dbReference type="Pfam" id="PF02933">
    <property type="entry name" value="CDC48_2"/>
    <property type="match status" value="1"/>
</dbReference>
<feature type="domain" description="AAA+ ATPase" evidence="6">
    <location>
        <begin position="213"/>
        <end position="351"/>
    </location>
</feature>
<feature type="domain" description="AAA+ ATPase" evidence="6">
    <location>
        <begin position="488"/>
        <end position="625"/>
    </location>
</feature>
<evidence type="ECO:0000259" key="6">
    <source>
        <dbReference type="SMART" id="SM00382"/>
    </source>
</evidence>
<evidence type="ECO:0000256" key="2">
    <source>
        <dbReference type="ARBA" id="ARBA00022737"/>
    </source>
</evidence>
<protein>
    <submittedName>
        <fullName evidence="9">CDC48 family AAA ATPase</fullName>
    </submittedName>
</protein>
<dbReference type="PROSITE" id="PS00674">
    <property type="entry name" value="AAA"/>
    <property type="match status" value="2"/>
</dbReference>
<dbReference type="Gene3D" id="3.10.330.10">
    <property type="match status" value="1"/>
</dbReference>